<gene>
    <name evidence="2" type="ORF">D584_25374</name>
</gene>
<dbReference type="STRING" id="94625.A7J42_00805"/>
<dbReference type="OrthoDB" id="8100461at2"/>
<feature type="compositionally biased region" description="Basic and acidic residues" evidence="1">
    <location>
        <begin position="328"/>
        <end position="338"/>
    </location>
</feature>
<accession>M5JTL5</accession>
<feature type="compositionally biased region" description="Basic and acidic residues" evidence="1">
    <location>
        <begin position="346"/>
        <end position="362"/>
    </location>
</feature>
<dbReference type="PATRIC" id="fig|1234597.4.peg.5217"/>
<comment type="caution">
    <text evidence="2">The sequence shown here is derived from an EMBL/GenBank/DDBJ whole genome shotgun (WGS) entry which is preliminary data.</text>
</comment>
<evidence type="ECO:0000256" key="1">
    <source>
        <dbReference type="SAM" id="MobiDB-lite"/>
    </source>
</evidence>
<dbReference type="EMBL" id="AOGE01000097">
    <property type="protein sequence ID" value="ELT46321.1"/>
    <property type="molecule type" value="Genomic_DNA"/>
</dbReference>
<sequence length="379" mass="41059">MSGQEVITADGEIITAPTSSEQMSLAIGLTKAEIDQQIATAKLYPRLVSRVTQNILSLVTIDEHSAEECSYALPRGGKPIVGPSIRLAEIIAGQWGNCRVGARVVHVDRVEKFVEAEGIFHDLETNTATTARVRRRISNKNGGLLTDDMIIVTGNAACSIAKRNAILGGVPKAVWRKAYDEAEKVVKGDVKTLAERRENIFKAFAAFGVKPEQIFASLGIAGEDDITLEHIPTLTGMRSALKSGEATVEEMFGGQSKTDGEKKSTSQKMSDFAKGGNGQEKKKEKAGSDEGKKVETKPAAEKTADKSKQETSGDEDAEILPPTSDDIEIARDKGHDAFHNGMPRETCPREFNAKGREEERNAWLEGYDAAAEEEAEARN</sequence>
<evidence type="ECO:0000313" key="3">
    <source>
        <dbReference type="Proteomes" id="UP000011971"/>
    </source>
</evidence>
<protein>
    <submittedName>
        <fullName evidence="2">Uncharacterized protein</fullName>
    </submittedName>
</protein>
<reference evidence="2 3" key="1">
    <citation type="journal article" date="2013" name="Gut Pathog.">
        <title>Draft genome of Ochrobactrum intermedium strain M86 isolated from non-ulcer dyspeptic individual from India.</title>
        <authorList>
            <person name="Kulkarni G."/>
            <person name="Dhotre D."/>
            <person name="Dharne M."/>
            <person name="Shetty S."/>
            <person name="Chowdhury S."/>
            <person name="Misra V."/>
            <person name="Misra S."/>
            <person name="Patole M."/>
            <person name="Shouche Y."/>
        </authorList>
    </citation>
    <scope>NUCLEOTIDE SEQUENCE [LARGE SCALE GENOMIC DNA]</scope>
    <source>
        <strain evidence="2 3">M86</strain>
    </source>
</reference>
<feature type="compositionally biased region" description="Basic and acidic residues" evidence="1">
    <location>
        <begin position="279"/>
        <end position="311"/>
    </location>
</feature>
<organism evidence="2 3">
    <name type="scientific">Brucella intermedia M86</name>
    <dbReference type="NCBI Taxonomy" id="1234597"/>
    <lineage>
        <taxon>Bacteria</taxon>
        <taxon>Pseudomonadati</taxon>
        <taxon>Pseudomonadota</taxon>
        <taxon>Alphaproteobacteria</taxon>
        <taxon>Hyphomicrobiales</taxon>
        <taxon>Brucellaceae</taxon>
        <taxon>Brucella/Ochrobactrum group</taxon>
        <taxon>Brucella</taxon>
    </lineage>
</organism>
<feature type="compositionally biased region" description="Acidic residues" evidence="1">
    <location>
        <begin position="370"/>
        <end position="379"/>
    </location>
</feature>
<name>M5JTL5_9HYPH</name>
<evidence type="ECO:0000313" key="2">
    <source>
        <dbReference type="EMBL" id="ELT46321.1"/>
    </source>
</evidence>
<proteinExistence type="predicted"/>
<feature type="region of interest" description="Disordered" evidence="1">
    <location>
        <begin position="250"/>
        <end position="379"/>
    </location>
</feature>
<dbReference type="RefSeq" id="WP_006473384.1">
    <property type="nucleotide sequence ID" value="NZ_AOGE01000097.1"/>
</dbReference>
<dbReference type="AlphaFoldDB" id="M5JTL5"/>
<dbReference type="Proteomes" id="UP000011971">
    <property type="component" value="Unassembled WGS sequence"/>
</dbReference>